<evidence type="ECO:0000256" key="7">
    <source>
        <dbReference type="ARBA" id="ARBA00022857"/>
    </source>
</evidence>
<keyword evidence="3 12" id="KW-0554">One-carbon metabolism</keyword>
<dbReference type="GO" id="GO:0006164">
    <property type="term" value="P:purine nucleotide biosynthetic process"/>
    <property type="evidence" value="ECO:0007669"/>
    <property type="project" value="UniProtKB-KW"/>
</dbReference>
<dbReference type="InterPro" id="IPR000672">
    <property type="entry name" value="THF_DH/CycHdrlase"/>
</dbReference>
<evidence type="ECO:0000256" key="10">
    <source>
        <dbReference type="ARBA" id="ARBA00023167"/>
    </source>
</evidence>
<keyword evidence="11 12" id="KW-0511">Multifunctional enzyme</keyword>
<keyword evidence="7 12" id="KW-0521">NADP</keyword>
<evidence type="ECO:0000256" key="12">
    <source>
        <dbReference type="HAMAP-Rule" id="MF_01576"/>
    </source>
</evidence>
<name>A0A5B8XMP6_9DELT</name>
<organism evidence="15 16">
    <name type="scientific">Microvenator marinus</name>
    <dbReference type="NCBI Taxonomy" id="2600177"/>
    <lineage>
        <taxon>Bacteria</taxon>
        <taxon>Deltaproteobacteria</taxon>
        <taxon>Bradymonadales</taxon>
        <taxon>Microvenatoraceae</taxon>
        <taxon>Microvenator</taxon>
    </lineage>
</organism>
<dbReference type="SUPFAM" id="SSF53223">
    <property type="entry name" value="Aminoacid dehydrogenase-like, N-terminal domain"/>
    <property type="match status" value="1"/>
</dbReference>
<evidence type="ECO:0000256" key="5">
    <source>
        <dbReference type="ARBA" id="ARBA00022755"/>
    </source>
</evidence>
<comment type="similarity">
    <text evidence="12">Belongs to the tetrahydrofolate dehydrogenase/cyclohydrolase family.</text>
</comment>
<comment type="subunit">
    <text evidence="2 12">Homodimer.</text>
</comment>
<dbReference type="AlphaFoldDB" id="A0A5B8XMP6"/>
<dbReference type="InterPro" id="IPR020630">
    <property type="entry name" value="THF_DH/CycHdrlase_cat_dom"/>
</dbReference>
<keyword evidence="5 12" id="KW-0658">Purine biosynthesis</keyword>
<dbReference type="PRINTS" id="PR00085">
    <property type="entry name" value="THFDHDRGNASE"/>
</dbReference>
<dbReference type="Proteomes" id="UP000321595">
    <property type="component" value="Chromosome"/>
</dbReference>
<dbReference type="Pfam" id="PF00763">
    <property type="entry name" value="THF_DHG_CYH"/>
    <property type="match status" value="1"/>
</dbReference>
<evidence type="ECO:0000256" key="1">
    <source>
        <dbReference type="ARBA" id="ARBA00004777"/>
    </source>
</evidence>
<comment type="function">
    <text evidence="12">Catalyzes the oxidation of 5,10-methylenetetrahydrofolate to 5,10-methenyltetrahydrofolate and then the hydrolysis of 5,10-methenyltetrahydrofolate to 10-formyltetrahydrofolate.</text>
</comment>
<reference evidence="15 16" key="1">
    <citation type="submission" date="2019-08" db="EMBL/GenBank/DDBJ databases">
        <authorList>
            <person name="Liang Q."/>
        </authorList>
    </citation>
    <scope>NUCLEOTIDE SEQUENCE [LARGE SCALE GENOMIC DNA]</scope>
    <source>
        <strain evidence="15 16">V1718</strain>
    </source>
</reference>
<feature type="domain" description="Tetrahydrofolate dehydrogenase/cyclohydrolase NAD(P)-binding" evidence="14">
    <location>
        <begin position="157"/>
        <end position="297"/>
    </location>
</feature>
<protein>
    <recommendedName>
        <fullName evidence="12">Bifunctional protein FolD</fullName>
    </recommendedName>
    <domain>
        <recommendedName>
            <fullName evidence="12">Methylenetetrahydrofolate dehydrogenase</fullName>
            <ecNumber evidence="12">1.5.1.5</ecNumber>
        </recommendedName>
    </domain>
    <domain>
        <recommendedName>
            <fullName evidence="12">Methenyltetrahydrofolate cyclohydrolase</fullName>
            <ecNumber evidence="12">3.5.4.9</ecNumber>
        </recommendedName>
    </domain>
</protein>
<dbReference type="FunFam" id="3.40.50.720:FF:000094">
    <property type="entry name" value="Bifunctional protein FolD"/>
    <property type="match status" value="1"/>
</dbReference>
<dbReference type="GO" id="GO:0005829">
    <property type="term" value="C:cytosol"/>
    <property type="evidence" value="ECO:0007669"/>
    <property type="project" value="TreeGrafter"/>
</dbReference>
<dbReference type="Gene3D" id="3.40.50.10860">
    <property type="entry name" value="Leucine Dehydrogenase, chain A, domain 1"/>
    <property type="match status" value="1"/>
</dbReference>
<keyword evidence="9 12" id="KW-0368">Histidine biosynthesis</keyword>
<dbReference type="SUPFAM" id="SSF51735">
    <property type="entry name" value="NAD(P)-binding Rossmann-fold domains"/>
    <property type="match status" value="1"/>
</dbReference>
<dbReference type="GO" id="GO:0009086">
    <property type="term" value="P:methionine biosynthetic process"/>
    <property type="evidence" value="ECO:0007669"/>
    <property type="project" value="UniProtKB-KW"/>
</dbReference>
<evidence type="ECO:0000256" key="8">
    <source>
        <dbReference type="ARBA" id="ARBA00023002"/>
    </source>
</evidence>
<evidence type="ECO:0000256" key="2">
    <source>
        <dbReference type="ARBA" id="ARBA00011738"/>
    </source>
</evidence>
<dbReference type="InterPro" id="IPR020631">
    <property type="entry name" value="THF_DH/CycHdrlase_NAD-bd_dom"/>
</dbReference>
<dbReference type="Gene3D" id="3.40.50.720">
    <property type="entry name" value="NAD(P)-binding Rossmann-like Domain"/>
    <property type="match status" value="1"/>
</dbReference>
<dbReference type="KEGG" id="bbae:FRD01_03100"/>
<dbReference type="GO" id="GO:0000105">
    <property type="term" value="P:L-histidine biosynthetic process"/>
    <property type="evidence" value="ECO:0007669"/>
    <property type="project" value="UniProtKB-KW"/>
</dbReference>
<dbReference type="EMBL" id="CP042467">
    <property type="protein sequence ID" value="QED26258.1"/>
    <property type="molecule type" value="Genomic_DNA"/>
</dbReference>
<dbReference type="EC" id="1.5.1.5" evidence="12"/>
<evidence type="ECO:0000259" key="14">
    <source>
        <dbReference type="Pfam" id="PF02882"/>
    </source>
</evidence>
<dbReference type="InterPro" id="IPR036291">
    <property type="entry name" value="NAD(P)-bd_dom_sf"/>
</dbReference>
<keyword evidence="6 12" id="KW-0378">Hydrolase</keyword>
<evidence type="ECO:0000256" key="6">
    <source>
        <dbReference type="ARBA" id="ARBA00022801"/>
    </source>
</evidence>
<feature type="domain" description="Tetrahydrofolate dehydrogenase/cyclohydrolase catalytic" evidence="13">
    <location>
        <begin position="23"/>
        <end position="138"/>
    </location>
</feature>
<dbReference type="InterPro" id="IPR046346">
    <property type="entry name" value="Aminoacid_DH-like_N_sf"/>
</dbReference>
<keyword evidence="10 12" id="KW-0486">Methionine biosynthesis</keyword>
<dbReference type="GO" id="GO:0035999">
    <property type="term" value="P:tetrahydrofolate interconversion"/>
    <property type="evidence" value="ECO:0007669"/>
    <property type="project" value="UniProtKB-UniRule"/>
</dbReference>
<keyword evidence="8 12" id="KW-0560">Oxidoreductase</keyword>
<dbReference type="EC" id="3.5.4.9" evidence="12"/>
<dbReference type="PANTHER" id="PTHR48099">
    <property type="entry name" value="C-1-TETRAHYDROFOLATE SYNTHASE, CYTOPLASMIC-RELATED"/>
    <property type="match status" value="1"/>
</dbReference>
<comment type="catalytic activity">
    <reaction evidence="12">
        <text>(6R)-5,10-methenyltetrahydrofolate + H2O = (6R)-10-formyltetrahydrofolate + H(+)</text>
        <dbReference type="Rhea" id="RHEA:23700"/>
        <dbReference type="ChEBI" id="CHEBI:15377"/>
        <dbReference type="ChEBI" id="CHEBI:15378"/>
        <dbReference type="ChEBI" id="CHEBI:57455"/>
        <dbReference type="ChEBI" id="CHEBI:195366"/>
        <dbReference type="EC" id="3.5.4.9"/>
    </reaction>
</comment>
<evidence type="ECO:0000256" key="4">
    <source>
        <dbReference type="ARBA" id="ARBA00022605"/>
    </source>
</evidence>
<dbReference type="InterPro" id="IPR020867">
    <property type="entry name" value="THF_DH/CycHdrlase_CS"/>
</dbReference>
<dbReference type="GO" id="GO:0004477">
    <property type="term" value="F:methenyltetrahydrofolate cyclohydrolase activity"/>
    <property type="evidence" value="ECO:0007669"/>
    <property type="project" value="UniProtKB-UniRule"/>
</dbReference>
<dbReference type="GO" id="GO:0004488">
    <property type="term" value="F:methylenetetrahydrofolate dehydrogenase (NADP+) activity"/>
    <property type="evidence" value="ECO:0007669"/>
    <property type="project" value="UniProtKB-UniRule"/>
</dbReference>
<sequence length="315" mass="34187">MTFLANLEPLKLAANSGSDPRILDGRAVAAALRDEVKLGVDILREERGVIPKLVVVLVGDDPASQIYVRHKVRGCEVVGIESERRILPHDISQDTLHQVLRDLSADPSVNGILLQLPLPDHLNDIIAVEQISSFKDVDGFHYKNLGRLMSWASVLEPCTPRGVMTLMKARGIEVRGARAVVVGRSMVVGRPMAQMLVRDDATVTVCHRHTRDLAEHVGQAEILIVATGVPELVKGDWIRPGAVVFDVGISRVDGRLVGDVEFDAALERVQAITPVPGGVGPMTVATLLENTLRATLKAHKLKIEYGALIEAGDFE</sequence>
<dbReference type="UniPathway" id="UPA00193"/>
<evidence type="ECO:0000259" key="13">
    <source>
        <dbReference type="Pfam" id="PF00763"/>
    </source>
</evidence>
<dbReference type="OrthoDB" id="9803580at2"/>
<keyword evidence="4 12" id="KW-0028">Amino-acid biosynthesis</keyword>
<evidence type="ECO:0000313" key="16">
    <source>
        <dbReference type="Proteomes" id="UP000321595"/>
    </source>
</evidence>
<comment type="catalytic activity">
    <reaction evidence="12">
        <text>(6R)-5,10-methylene-5,6,7,8-tetrahydrofolate + NADP(+) = (6R)-5,10-methenyltetrahydrofolate + NADPH</text>
        <dbReference type="Rhea" id="RHEA:22812"/>
        <dbReference type="ChEBI" id="CHEBI:15636"/>
        <dbReference type="ChEBI" id="CHEBI:57455"/>
        <dbReference type="ChEBI" id="CHEBI:57783"/>
        <dbReference type="ChEBI" id="CHEBI:58349"/>
        <dbReference type="EC" id="1.5.1.5"/>
    </reaction>
</comment>
<feature type="binding site" evidence="12">
    <location>
        <position position="249"/>
    </location>
    <ligand>
        <name>NADP(+)</name>
        <dbReference type="ChEBI" id="CHEBI:58349"/>
    </ligand>
</feature>
<dbReference type="RefSeq" id="WP_146957548.1">
    <property type="nucleotide sequence ID" value="NZ_CP042467.1"/>
</dbReference>
<dbReference type="Pfam" id="PF02882">
    <property type="entry name" value="THF_DHG_CYH_C"/>
    <property type="match status" value="1"/>
</dbReference>
<dbReference type="CDD" id="cd01080">
    <property type="entry name" value="NAD_bind_m-THF_DH_Cyclohyd"/>
    <property type="match status" value="1"/>
</dbReference>
<dbReference type="HAMAP" id="MF_01576">
    <property type="entry name" value="THF_DHG_CYH"/>
    <property type="match status" value="1"/>
</dbReference>
<evidence type="ECO:0000313" key="15">
    <source>
        <dbReference type="EMBL" id="QED26258.1"/>
    </source>
</evidence>
<comment type="caution">
    <text evidence="12">Lacks conserved residue(s) required for the propagation of feature annotation.</text>
</comment>
<keyword evidence="16" id="KW-1185">Reference proteome</keyword>
<proteinExistence type="inferred from homology"/>
<evidence type="ECO:0000256" key="9">
    <source>
        <dbReference type="ARBA" id="ARBA00023102"/>
    </source>
</evidence>
<dbReference type="FunFam" id="3.40.50.10860:FF:000005">
    <property type="entry name" value="C-1-tetrahydrofolate synthase, cytoplasmic, putative"/>
    <property type="match status" value="1"/>
</dbReference>
<feature type="binding site" evidence="12">
    <location>
        <begin position="183"/>
        <end position="185"/>
    </location>
    <ligand>
        <name>NADP(+)</name>
        <dbReference type="ChEBI" id="CHEBI:58349"/>
    </ligand>
</feature>
<evidence type="ECO:0000256" key="3">
    <source>
        <dbReference type="ARBA" id="ARBA00022563"/>
    </source>
</evidence>
<comment type="pathway">
    <text evidence="1 12">One-carbon metabolism; tetrahydrofolate interconversion.</text>
</comment>
<accession>A0A5B8XMP6</accession>
<dbReference type="PROSITE" id="PS00767">
    <property type="entry name" value="THF_DHG_CYH_2"/>
    <property type="match status" value="1"/>
</dbReference>
<evidence type="ECO:0000256" key="11">
    <source>
        <dbReference type="ARBA" id="ARBA00023268"/>
    </source>
</evidence>
<dbReference type="PANTHER" id="PTHR48099:SF5">
    <property type="entry name" value="C-1-TETRAHYDROFOLATE SYNTHASE, CYTOPLASMIC"/>
    <property type="match status" value="1"/>
</dbReference>
<gene>
    <name evidence="12" type="primary">folD</name>
    <name evidence="15" type="ORF">FRD01_03100</name>
</gene>